<dbReference type="EMBL" id="CP034669">
    <property type="protein sequence ID" value="QAT88210.1"/>
    <property type="molecule type" value="Genomic_DNA"/>
</dbReference>
<gene>
    <name evidence="1" type="ORF">EJ065_6685</name>
</gene>
<dbReference type="Proteomes" id="UP000288758">
    <property type="component" value="Chromosome"/>
</dbReference>
<keyword evidence="1" id="KW-0449">Lipoprotein</keyword>
<reference evidence="1 2" key="1">
    <citation type="submission" date="2018-12" db="EMBL/GenBank/DDBJ databases">
        <title>Complete Genome Sequence of the Corallopyronin A producing Myxobacterium Corallococcus coralloides B035.</title>
        <authorList>
            <person name="Bouhired S.M."/>
            <person name="Rupp O."/>
            <person name="Blom J."/>
            <person name="Schaeberle T.F."/>
            <person name="Kehraus S."/>
            <person name="Schiefer A."/>
            <person name="Pfarr K."/>
            <person name="Goesmann A."/>
            <person name="Hoerauf A."/>
            <person name="Koenig G.M."/>
        </authorList>
    </citation>
    <scope>NUCLEOTIDE SEQUENCE [LARGE SCALE GENOMIC DNA]</scope>
    <source>
        <strain evidence="1 2">B035</strain>
    </source>
</reference>
<dbReference type="AlphaFoldDB" id="A0A410S232"/>
<evidence type="ECO:0000313" key="1">
    <source>
        <dbReference type="EMBL" id="QAT88210.1"/>
    </source>
</evidence>
<evidence type="ECO:0000313" key="2">
    <source>
        <dbReference type="Proteomes" id="UP000288758"/>
    </source>
</evidence>
<protein>
    <submittedName>
        <fullName evidence="1">Putative lipoprotein</fullName>
    </submittedName>
</protein>
<dbReference type="RefSeq" id="WP_240672558.1">
    <property type="nucleotide sequence ID" value="NZ_CP034669.1"/>
</dbReference>
<name>A0A410S232_CORCK</name>
<organism evidence="1 2">
    <name type="scientific">Corallococcus coralloides</name>
    <name type="common">Myxococcus coralloides</name>
    <dbReference type="NCBI Taxonomy" id="184914"/>
    <lineage>
        <taxon>Bacteria</taxon>
        <taxon>Pseudomonadati</taxon>
        <taxon>Myxococcota</taxon>
        <taxon>Myxococcia</taxon>
        <taxon>Myxococcales</taxon>
        <taxon>Cystobacterineae</taxon>
        <taxon>Myxococcaceae</taxon>
        <taxon>Corallococcus</taxon>
    </lineage>
</organism>
<proteinExistence type="predicted"/>
<accession>A0A410S232</accession>
<sequence length="109" mass="11700">MAGASDAGIQWPTDLRPLATLDGPAVLAAHAALQRVLASFPKQDAGSCESSARSLDVVVGLEGGVYFVRVDRRLDRCGWPVGSQLEFDWFELYAVSPEGKVLGRRAVMP</sequence>